<gene>
    <name evidence="1" type="ORF">KXJ70_13795</name>
</gene>
<sequence length="155" mass="16518">MTKRFVVPSTESVADMLSMLYGNDVEATEVPDKTISGAFAASFVCDDGDLVAVCVCDPAFVAYSGAALSMMPVGGAEDMLESGEFTKTSVDNFYEVINVCSRLLMSDSSAHLKLDKVYRPEDAAAVVGGFSARVTVGFKLKIPRYGVGKMIFSIV</sequence>
<keyword evidence="2" id="KW-1185">Reference proteome</keyword>
<organism evidence="1 2">
    <name type="scientific">Zhongshania aquimaris</name>
    <dbReference type="NCBI Taxonomy" id="2857107"/>
    <lineage>
        <taxon>Bacteria</taxon>
        <taxon>Pseudomonadati</taxon>
        <taxon>Pseudomonadota</taxon>
        <taxon>Gammaproteobacteria</taxon>
        <taxon>Cellvibrionales</taxon>
        <taxon>Spongiibacteraceae</taxon>
        <taxon>Zhongshania</taxon>
    </lineage>
</organism>
<evidence type="ECO:0000313" key="2">
    <source>
        <dbReference type="Proteomes" id="UP001166291"/>
    </source>
</evidence>
<evidence type="ECO:0008006" key="3">
    <source>
        <dbReference type="Google" id="ProtNLM"/>
    </source>
</evidence>
<dbReference type="Proteomes" id="UP001166291">
    <property type="component" value="Unassembled WGS sequence"/>
</dbReference>
<dbReference type="EMBL" id="JAHWDQ010000003">
    <property type="protein sequence ID" value="MBW2941865.1"/>
    <property type="molecule type" value="Genomic_DNA"/>
</dbReference>
<name>A0ABS6VU67_9GAMM</name>
<protein>
    <recommendedName>
        <fullName evidence="3">Chemotaxis protein CheX</fullName>
    </recommendedName>
</protein>
<comment type="caution">
    <text evidence="1">The sequence shown here is derived from an EMBL/GenBank/DDBJ whole genome shotgun (WGS) entry which is preliminary data.</text>
</comment>
<accession>A0ABS6VU67</accession>
<proteinExistence type="predicted"/>
<reference evidence="1" key="1">
    <citation type="submission" date="2021-07" db="EMBL/GenBank/DDBJ databases">
        <title>Zhongshania sp. CAU 1632 isolated from seawater.</title>
        <authorList>
            <person name="Kim W."/>
        </authorList>
    </citation>
    <scope>NUCLEOTIDE SEQUENCE</scope>
    <source>
        <strain evidence="1">CAU 1632</strain>
    </source>
</reference>
<dbReference type="RefSeq" id="WP_219044087.1">
    <property type="nucleotide sequence ID" value="NZ_JAHWDQ010000003.1"/>
</dbReference>
<evidence type="ECO:0000313" key="1">
    <source>
        <dbReference type="EMBL" id="MBW2941865.1"/>
    </source>
</evidence>